<protein>
    <submittedName>
        <fullName evidence="8">Putative NUDIX hydrolase</fullName>
    </submittedName>
</protein>
<evidence type="ECO:0000256" key="2">
    <source>
        <dbReference type="ARBA" id="ARBA00001946"/>
    </source>
</evidence>
<dbReference type="GO" id="GO:0010945">
    <property type="term" value="F:coenzyme A diphosphatase activity"/>
    <property type="evidence" value="ECO:0007669"/>
    <property type="project" value="InterPro"/>
</dbReference>
<dbReference type="RefSeq" id="WP_044212683.1">
    <property type="nucleotide sequence ID" value="NZ_BAMD01000017.1"/>
</dbReference>
<dbReference type="Proteomes" id="UP000019402">
    <property type="component" value="Unassembled WGS sequence"/>
</dbReference>
<dbReference type="InterPro" id="IPR000086">
    <property type="entry name" value="NUDIX_hydrolase_dom"/>
</dbReference>
<comment type="caution">
    <text evidence="8">The sequence shown here is derived from an EMBL/GenBank/DDBJ whole genome shotgun (WGS) entry which is preliminary data.</text>
</comment>
<sequence length="224" mass="25370">MPDNFIHQLAERLKEALPGAYAQNKMSPNIRFTGHMTPNTHPTRESSVLILFYLKNNELYIPFIQRPKYNGPHSGQISLPGGKFEPQDKDLLDTALRETWEEIGVGPENLQIIGRLTPTYIPNSNFNVTPYIAYLPQQPIFTPDSYEVDDIIEARVTQLIAPETIDLLIKTVQGIQIRAPYFNIDNHQIWGATAMIISELKELICKLDTIPSSSCNVHNDPESQ</sequence>
<feature type="domain" description="Nudix hydrolase" evidence="7">
    <location>
        <begin position="43"/>
        <end position="181"/>
    </location>
</feature>
<dbReference type="InterPro" id="IPR045121">
    <property type="entry name" value="CoAse"/>
</dbReference>
<dbReference type="GO" id="GO:0046872">
    <property type="term" value="F:metal ion binding"/>
    <property type="evidence" value="ECO:0007669"/>
    <property type="project" value="UniProtKB-KW"/>
</dbReference>
<evidence type="ECO:0000256" key="5">
    <source>
        <dbReference type="ARBA" id="ARBA00022842"/>
    </source>
</evidence>
<accession>W7YF55</accession>
<dbReference type="PANTHER" id="PTHR12992:SF11">
    <property type="entry name" value="MITOCHONDRIAL COENZYME A DIPHOSPHATASE NUDT8"/>
    <property type="match status" value="1"/>
</dbReference>
<evidence type="ECO:0000259" key="7">
    <source>
        <dbReference type="PROSITE" id="PS51462"/>
    </source>
</evidence>
<dbReference type="STRING" id="869213.GCA_000517085_00093"/>
<dbReference type="eggNOG" id="COG0494">
    <property type="taxonomic scope" value="Bacteria"/>
</dbReference>
<organism evidence="8 9">
    <name type="scientific">Saccharicrinis fermentans DSM 9555 = JCM 21142</name>
    <dbReference type="NCBI Taxonomy" id="869213"/>
    <lineage>
        <taxon>Bacteria</taxon>
        <taxon>Pseudomonadati</taxon>
        <taxon>Bacteroidota</taxon>
        <taxon>Bacteroidia</taxon>
        <taxon>Marinilabiliales</taxon>
        <taxon>Marinilabiliaceae</taxon>
        <taxon>Saccharicrinis</taxon>
    </lineage>
</organism>
<dbReference type="OrthoDB" id="9802805at2"/>
<dbReference type="Gene3D" id="3.90.79.10">
    <property type="entry name" value="Nucleoside Triphosphate Pyrophosphohydrolase"/>
    <property type="match status" value="1"/>
</dbReference>
<evidence type="ECO:0000256" key="4">
    <source>
        <dbReference type="ARBA" id="ARBA00022801"/>
    </source>
</evidence>
<dbReference type="AlphaFoldDB" id="W7YF55"/>
<evidence type="ECO:0000256" key="1">
    <source>
        <dbReference type="ARBA" id="ARBA00001936"/>
    </source>
</evidence>
<gene>
    <name evidence="8" type="ORF">JCM21142_41722</name>
</gene>
<evidence type="ECO:0000313" key="9">
    <source>
        <dbReference type="Proteomes" id="UP000019402"/>
    </source>
</evidence>
<dbReference type="EMBL" id="BAMD01000017">
    <property type="protein sequence ID" value="GAF03066.1"/>
    <property type="molecule type" value="Genomic_DNA"/>
</dbReference>
<dbReference type="PANTHER" id="PTHR12992">
    <property type="entry name" value="NUDIX HYDROLASE"/>
    <property type="match status" value="1"/>
</dbReference>
<keyword evidence="5" id="KW-0460">Magnesium</keyword>
<comment type="cofactor">
    <cofactor evidence="1">
        <name>Mn(2+)</name>
        <dbReference type="ChEBI" id="CHEBI:29035"/>
    </cofactor>
</comment>
<evidence type="ECO:0000256" key="6">
    <source>
        <dbReference type="ARBA" id="ARBA00023211"/>
    </source>
</evidence>
<evidence type="ECO:0000313" key="8">
    <source>
        <dbReference type="EMBL" id="GAF03066.1"/>
    </source>
</evidence>
<proteinExistence type="predicted"/>
<dbReference type="Pfam" id="PF00293">
    <property type="entry name" value="NUDIX"/>
    <property type="match status" value="1"/>
</dbReference>
<dbReference type="InterPro" id="IPR015797">
    <property type="entry name" value="NUDIX_hydrolase-like_dom_sf"/>
</dbReference>
<dbReference type="CDD" id="cd03426">
    <property type="entry name" value="NUDIX_CoAse_Nudt7"/>
    <property type="match status" value="1"/>
</dbReference>
<evidence type="ECO:0000256" key="3">
    <source>
        <dbReference type="ARBA" id="ARBA00022723"/>
    </source>
</evidence>
<comment type="cofactor">
    <cofactor evidence="2">
        <name>Mg(2+)</name>
        <dbReference type="ChEBI" id="CHEBI:18420"/>
    </cofactor>
</comment>
<keyword evidence="4 8" id="KW-0378">Hydrolase</keyword>
<keyword evidence="9" id="KW-1185">Reference proteome</keyword>
<name>W7YF55_9BACT</name>
<keyword evidence="3" id="KW-0479">Metal-binding</keyword>
<dbReference type="SUPFAM" id="SSF55811">
    <property type="entry name" value="Nudix"/>
    <property type="match status" value="1"/>
</dbReference>
<dbReference type="PROSITE" id="PS51462">
    <property type="entry name" value="NUDIX"/>
    <property type="match status" value="1"/>
</dbReference>
<reference evidence="8 9" key="1">
    <citation type="journal article" date="2014" name="Genome Announc.">
        <title>Draft Genome Sequence of Cytophaga fermentans JCM 21142T, a Facultative Anaerobe Isolated from Marine Mud.</title>
        <authorList>
            <person name="Starns D."/>
            <person name="Oshima K."/>
            <person name="Suda W."/>
            <person name="Iino T."/>
            <person name="Yuki M."/>
            <person name="Inoue J."/>
            <person name="Kitamura K."/>
            <person name="Iida T."/>
            <person name="Darby A."/>
            <person name="Hattori M."/>
            <person name="Ohkuma M."/>
        </authorList>
    </citation>
    <scope>NUCLEOTIDE SEQUENCE [LARGE SCALE GENOMIC DNA]</scope>
    <source>
        <strain evidence="8 9">JCM 21142</strain>
    </source>
</reference>
<keyword evidence="6" id="KW-0464">Manganese</keyword>